<organism evidence="1 2">
    <name type="scientific">Paenibacillus allorhizosphaerae</name>
    <dbReference type="NCBI Taxonomy" id="2849866"/>
    <lineage>
        <taxon>Bacteria</taxon>
        <taxon>Bacillati</taxon>
        <taxon>Bacillota</taxon>
        <taxon>Bacilli</taxon>
        <taxon>Bacillales</taxon>
        <taxon>Paenibacillaceae</taxon>
        <taxon>Paenibacillus</taxon>
    </lineage>
</organism>
<keyword evidence="2" id="KW-1185">Reference proteome</keyword>
<dbReference type="RefSeq" id="WP_218099233.1">
    <property type="nucleotide sequence ID" value="NZ_CAJVCE010000007.1"/>
</dbReference>
<proteinExistence type="predicted"/>
<reference evidence="1 2" key="1">
    <citation type="submission" date="2021-06" db="EMBL/GenBank/DDBJ databases">
        <authorList>
            <person name="Criscuolo A."/>
        </authorList>
    </citation>
    <scope>NUCLEOTIDE SEQUENCE [LARGE SCALE GENOMIC DNA]</scope>
    <source>
        <strain evidence="2">CIP 111802</strain>
    </source>
</reference>
<comment type="caution">
    <text evidence="1">The sequence shown here is derived from an EMBL/GenBank/DDBJ whole genome shotgun (WGS) entry which is preliminary data.</text>
</comment>
<dbReference type="EMBL" id="CAJVCE010000007">
    <property type="protein sequence ID" value="CAG7642801.1"/>
    <property type="molecule type" value="Genomic_DNA"/>
</dbReference>
<sequence>MANKYVMTTLLVLLFIGLGVSLGLSRPPVQGIAERDTSGGKAWTFGYIGGTSAEALNELMARLPQLPFVAGAAQLSVTGDVSAAKPAPRSFFPVPAAGWSAADNAARFPHIPEDQLPGYGRSAYFVDFGEARFWFMDAGRLASEPTVQLEWLKRTAEVNPQTHRIVLLAQEPGQPELWQGLAESGVDLVLIGPRLYAPESAVTERPAAGYRSSAHRGWAEWTVSSGGAATTPLLTIDGRGSRLAAAVHGSASREAGRLALDAAGLRHTAAVQERAPVAIGATWRYRAGSAAVRAVVPPQLDPAGERPIEGRFTLPPGDWRSPAYEDADWTWAPSPFGRSRKGAERSGIRTALPAQPESPAYYFRKTFVLEEDPANYSDWQLHLAFEDGFIAYLNGTEVARDSIREGLVDYRSLASPHENAGFETYALTGHKDVLVKGINTIAVEVHSSHPESPEFWFDASLSGKTTVKEAAAP</sequence>
<gene>
    <name evidence="1" type="ORF">PAECIP111802_02905</name>
</gene>
<name>A0ABM8VHU9_9BACL</name>
<evidence type="ECO:0000313" key="2">
    <source>
        <dbReference type="Proteomes" id="UP000730618"/>
    </source>
</evidence>
<evidence type="ECO:0000313" key="1">
    <source>
        <dbReference type="EMBL" id="CAG7642801.1"/>
    </source>
</evidence>
<accession>A0ABM8VHU9</accession>
<dbReference type="Proteomes" id="UP000730618">
    <property type="component" value="Unassembled WGS sequence"/>
</dbReference>
<protein>
    <submittedName>
        <fullName evidence="1">Uncharacterized protein</fullName>
    </submittedName>
</protein>